<gene>
    <name evidence="5" type="ORF">GDO81_007279</name>
</gene>
<dbReference type="InterPro" id="IPR032675">
    <property type="entry name" value="LRR_dom_sf"/>
</dbReference>
<keyword evidence="2" id="KW-0677">Repeat</keyword>
<dbReference type="GO" id="GO:0005615">
    <property type="term" value="C:extracellular space"/>
    <property type="evidence" value="ECO:0007669"/>
    <property type="project" value="TreeGrafter"/>
</dbReference>
<dbReference type="SUPFAM" id="SSF52058">
    <property type="entry name" value="L domain-like"/>
    <property type="match status" value="2"/>
</dbReference>
<feature type="chain" id="PRO_5043843372" description="Toll-like receptor" evidence="4">
    <location>
        <begin position="18"/>
        <end position="681"/>
    </location>
</feature>
<evidence type="ECO:0000256" key="3">
    <source>
        <dbReference type="SAM" id="Phobius"/>
    </source>
</evidence>
<evidence type="ECO:0000256" key="4">
    <source>
        <dbReference type="SAM" id="SignalP"/>
    </source>
</evidence>
<dbReference type="InterPro" id="IPR001611">
    <property type="entry name" value="Leu-rich_rpt"/>
</dbReference>
<protein>
    <recommendedName>
        <fullName evidence="7">Toll-like receptor</fullName>
    </recommendedName>
</protein>
<reference evidence="5" key="1">
    <citation type="thesis" date="2020" institute="ProQuest LLC" country="789 East Eisenhower Parkway, Ann Arbor, MI, USA">
        <title>Comparative Genomics and Chromosome Evolution.</title>
        <authorList>
            <person name="Mudd A.B."/>
        </authorList>
    </citation>
    <scope>NUCLEOTIDE SEQUENCE</scope>
    <source>
        <strain evidence="5">237g6f4</strain>
        <tissue evidence="5">Blood</tissue>
    </source>
</reference>
<dbReference type="InterPro" id="IPR003591">
    <property type="entry name" value="Leu-rich_rpt_typical-subtyp"/>
</dbReference>
<evidence type="ECO:0000256" key="2">
    <source>
        <dbReference type="ARBA" id="ARBA00022737"/>
    </source>
</evidence>
<dbReference type="InterPro" id="IPR050333">
    <property type="entry name" value="SLRP"/>
</dbReference>
<sequence>MAIVSFWCLLMYMYVLSHWRNIADGARHFSPSGCQLVSKVAHCRYLRLATIPQDLPSDIQELLLDHNNVKSLDEDSLQQYPNLNNLSLKSNRVGRIDLNAFWNTSKLESLSLQDNTIFTKYISVSSGLKAALSLRWLDLSRNALNEDMVTTLLTNLTSLEYLNLDNNVIMRLDRSFFEGLRNLKELSLQWNYIYEIEIRTFDDLVNLKTLNLAFNLLPCIVDFGLTQLQTLNLSYNHIESFFSREVDIEFQLEKLDISHNQLLFFPFLPKSHHLHTLLLSDNRMKFYNKHFDENSSFADFLILENNRSSITTVSLFPDAIPSNLSTLNIVDISRNQFDYLPEDFLAGMSSMSFLKLNWNCLNTFDFSRKQITSDLHFLDLSNNILSEISFEDGNSNLDHLGYLNLSYNRLQEMPKHIFSSMKSLSTLDLSRNLISLCSMSTNIGVDQGCVDLLNIPSLQHLRLSGCDLILDKEDIFHGTLLKHLDVSYNQLMSLDFLQYTNKMLKSLSLRSSLHFVDNIDFSDFQSLTSLDISENNLTTFPVSLVHLNLQCLDVHENRLTSIPISSAYQTLTKSLHTIYLSINPFDCCKLSWYDILTKSSAINIPDLNQITCNYSNNYMFVQELPEDVIHGCNWRNGGSLLSLVLSLPTSVTLLVALFLLYRIFKQPLLKMFKKHFRTSSS</sequence>
<accession>A0AAV7C619</accession>
<organism evidence="5 6">
    <name type="scientific">Engystomops pustulosus</name>
    <name type="common">Tungara frog</name>
    <name type="synonym">Physalaemus pustulosus</name>
    <dbReference type="NCBI Taxonomy" id="76066"/>
    <lineage>
        <taxon>Eukaryota</taxon>
        <taxon>Metazoa</taxon>
        <taxon>Chordata</taxon>
        <taxon>Craniata</taxon>
        <taxon>Vertebrata</taxon>
        <taxon>Euteleostomi</taxon>
        <taxon>Amphibia</taxon>
        <taxon>Batrachia</taxon>
        <taxon>Anura</taxon>
        <taxon>Neobatrachia</taxon>
        <taxon>Hyloidea</taxon>
        <taxon>Leptodactylidae</taxon>
        <taxon>Leiuperinae</taxon>
        <taxon>Engystomops</taxon>
    </lineage>
</organism>
<dbReference type="Gene3D" id="3.80.10.10">
    <property type="entry name" value="Ribonuclease Inhibitor"/>
    <property type="match status" value="6"/>
</dbReference>
<feature type="signal peptide" evidence="4">
    <location>
        <begin position="1"/>
        <end position="17"/>
    </location>
</feature>
<dbReference type="PANTHER" id="PTHR45712">
    <property type="entry name" value="AGAP008170-PA"/>
    <property type="match status" value="1"/>
</dbReference>
<name>A0AAV7C619_ENGPU</name>
<keyword evidence="4" id="KW-0732">Signal</keyword>
<dbReference type="SMART" id="SM00364">
    <property type="entry name" value="LRR_BAC"/>
    <property type="match status" value="5"/>
</dbReference>
<dbReference type="AlphaFoldDB" id="A0AAV7C619"/>
<evidence type="ECO:0000256" key="1">
    <source>
        <dbReference type="ARBA" id="ARBA00022614"/>
    </source>
</evidence>
<keyword evidence="3" id="KW-0472">Membrane</keyword>
<keyword evidence="3" id="KW-1133">Transmembrane helix</keyword>
<evidence type="ECO:0008006" key="7">
    <source>
        <dbReference type="Google" id="ProtNLM"/>
    </source>
</evidence>
<comment type="caution">
    <text evidence="5">The sequence shown here is derived from an EMBL/GenBank/DDBJ whole genome shotgun (WGS) entry which is preliminary data.</text>
</comment>
<evidence type="ECO:0000313" key="6">
    <source>
        <dbReference type="Proteomes" id="UP000824782"/>
    </source>
</evidence>
<proteinExistence type="predicted"/>
<dbReference type="Pfam" id="PF00560">
    <property type="entry name" value="LRR_1"/>
    <property type="match status" value="1"/>
</dbReference>
<feature type="transmembrane region" description="Helical" evidence="3">
    <location>
        <begin position="640"/>
        <end position="664"/>
    </location>
</feature>
<dbReference type="PANTHER" id="PTHR45712:SF22">
    <property type="entry name" value="INSULIN-LIKE GROWTH FACTOR-BINDING PROTEIN COMPLEX ACID LABILE SUBUNIT"/>
    <property type="match status" value="1"/>
</dbReference>
<dbReference type="Pfam" id="PF13855">
    <property type="entry name" value="LRR_8"/>
    <property type="match status" value="3"/>
</dbReference>
<keyword evidence="3" id="KW-0812">Transmembrane</keyword>
<dbReference type="EMBL" id="WNYA01000003">
    <property type="protein sequence ID" value="KAG8580391.1"/>
    <property type="molecule type" value="Genomic_DNA"/>
</dbReference>
<evidence type="ECO:0000313" key="5">
    <source>
        <dbReference type="EMBL" id="KAG8580391.1"/>
    </source>
</evidence>
<keyword evidence="6" id="KW-1185">Reference proteome</keyword>
<dbReference type="PROSITE" id="PS51450">
    <property type="entry name" value="LRR"/>
    <property type="match status" value="3"/>
</dbReference>
<dbReference type="Proteomes" id="UP000824782">
    <property type="component" value="Unassembled WGS sequence"/>
</dbReference>
<keyword evidence="1" id="KW-0433">Leucine-rich repeat</keyword>
<dbReference type="SMART" id="SM00369">
    <property type="entry name" value="LRR_TYP"/>
    <property type="match status" value="10"/>
</dbReference>